<dbReference type="Gramene" id="EOY06898">
    <property type="protein sequence ID" value="EOY06898"/>
    <property type="gene ID" value="TCM_021483"/>
</dbReference>
<dbReference type="HOGENOM" id="CLU_1920891_0_0_1"/>
<protein>
    <submittedName>
        <fullName evidence="1">Uncharacterized protein</fullName>
    </submittedName>
</protein>
<dbReference type="EMBL" id="CM001882">
    <property type="protein sequence ID" value="EOY06898.1"/>
    <property type="molecule type" value="Genomic_DNA"/>
</dbReference>
<evidence type="ECO:0000313" key="2">
    <source>
        <dbReference type="Proteomes" id="UP000026915"/>
    </source>
</evidence>
<dbReference type="AlphaFoldDB" id="A0A061EQF0"/>
<reference evidence="1 2" key="1">
    <citation type="journal article" date="2013" name="Genome Biol.">
        <title>The genome sequence of the most widely cultivated cacao type and its use to identify candidate genes regulating pod color.</title>
        <authorList>
            <person name="Motamayor J.C."/>
            <person name="Mockaitis K."/>
            <person name="Schmutz J."/>
            <person name="Haiminen N."/>
            <person name="Iii D.L."/>
            <person name="Cornejo O."/>
            <person name="Findley S.D."/>
            <person name="Zheng P."/>
            <person name="Utro F."/>
            <person name="Royaert S."/>
            <person name="Saski C."/>
            <person name="Jenkins J."/>
            <person name="Podicheti R."/>
            <person name="Zhao M."/>
            <person name="Scheffler B.E."/>
            <person name="Stack J.C."/>
            <person name="Feltus F.A."/>
            <person name="Mustiga G.M."/>
            <person name="Amores F."/>
            <person name="Phillips W."/>
            <person name="Marelli J.P."/>
            <person name="May G.D."/>
            <person name="Shapiro H."/>
            <person name="Ma J."/>
            <person name="Bustamante C.D."/>
            <person name="Schnell R.J."/>
            <person name="Main D."/>
            <person name="Gilbert D."/>
            <person name="Parida L."/>
            <person name="Kuhn D.N."/>
        </authorList>
    </citation>
    <scope>NUCLEOTIDE SEQUENCE [LARGE SCALE GENOMIC DNA]</scope>
    <source>
        <strain evidence="2">cv. Matina 1-6</strain>
    </source>
</reference>
<dbReference type="Proteomes" id="UP000026915">
    <property type="component" value="Chromosome 4"/>
</dbReference>
<gene>
    <name evidence="1" type="ORF">TCM_021483</name>
</gene>
<dbReference type="InParanoid" id="A0A061EQF0"/>
<name>A0A061EQF0_THECC</name>
<sequence length="132" mass="14746">MPELKAAENQFLSGSMEKVDNFCLVEGRKPECRPLPLIKQVNRENEREGPLMEWSQSLCPDSSPMLPNSNCICICIGIGCVALKNAPAKHHDTFHCFLFITFSTRLPFFYDYSLQAQPRASRPSATAAQPLG</sequence>
<evidence type="ECO:0000313" key="1">
    <source>
        <dbReference type="EMBL" id="EOY06898.1"/>
    </source>
</evidence>
<keyword evidence="2" id="KW-1185">Reference proteome</keyword>
<organism evidence="1 2">
    <name type="scientific">Theobroma cacao</name>
    <name type="common">Cacao</name>
    <name type="synonym">Cocoa</name>
    <dbReference type="NCBI Taxonomy" id="3641"/>
    <lineage>
        <taxon>Eukaryota</taxon>
        <taxon>Viridiplantae</taxon>
        <taxon>Streptophyta</taxon>
        <taxon>Embryophyta</taxon>
        <taxon>Tracheophyta</taxon>
        <taxon>Spermatophyta</taxon>
        <taxon>Magnoliopsida</taxon>
        <taxon>eudicotyledons</taxon>
        <taxon>Gunneridae</taxon>
        <taxon>Pentapetalae</taxon>
        <taxon>rosids</taxon>
        <taxon>malvids</taxon>
        <taxon>Malvales</taxon>
        <taxon>Malvaceae</taxon>
        <taxon>Byttnerioideae</taxon>
        <taxon>Theobroma</taxon>
    </lineage>
</organism>
<accession>A0A061EQF0</accession>
<proteinExistence type="predicted"/>